<proteinExistence type="predicted"/>
<evidence type="ECO:0000313" key="4">
    <source>
        <dbReference type="Proteomes" id="UP000321224"/>
    </source>
</evidence>
<name>A0A511HLX8_9BACT</name>
<reference evidence="1 4" key="2">
    <citation type="submission" date="2019-07" db="EMBL/GenBank/DDBJ databases">
        <title>Whole genome shotgun sequence of Myxococcus virescens NBRC 100334.</title>
        <authorList>
            <person name="Hosoyama A."/>
            <person name="Uohara A."/>
            <person name="Ohji S."/>
            <person name="Ichikawa N."/>
        </authorList>
    </citation>
    <scope>NUCLEOTIDE SEQUENCE [LARGE SCALE GENOMIC DNA]</scope>
    <source>
        <strain evidence="1 4">NBRC 100334</strain>
    </source>
</reference>
<dbReference type="Proteomes" id="UP000198717">
    <property type="component" value="Unassembled WGS sequence"/>
</dbReference>
<organism evidence="1 4">
    <name type="scientific">Myxococcus virescens</name>
    <dbReference type="NCBI Taxonomy" id="83456"/>
    <lineage>
        <taxon>Bacteria</taxon>
        <taxon>Pseudomonadati</taxon>
        <taxon>Myxococcota</taxon>
        <taxon>Myxococcia</taxon>
        <taxon>Myxococcales</taxon>
        <taxon>Cystobacterineae</taxon>
        <taxon>Myxococcaceae</taxon>
        <taxon>Myxococcus</taxon>
    </lineage>
</organism>
<accession>A0A511HLX8</accession>
<dbReference type="EMBL" id="BJVY01000047">
    <property type="protein sequence ID" value="GEL74395.1"/>
    <property type="molecule type" value="Genomic_DNA"/>
</dbReference>
<sequence length="482" mass="53803">MPHVNRSPGELKFSDEIQALHGELSAAAVAFLKFAERTPEVFARHRFHKFEASPLMYYELHRWPLLIDSRRDRELEEVSVKLCRLVKRGPRLLLDGDPRRIADYYGVSLERARVAAEVLANTEDARGALSRGDFIDSADGLKCLEINMMAGLGGWETGLKAQVVMDQPVLQRFTEEQGLRIQLQDTLRAFLSHVVEDVRRTVAWEGECNLAVLFPDNELPDATGREMATLLLNSTLSELLAAEGAKGEVLIGTYSEVKDAEGHCFTMRGRRLHAVQEHDARDRLEVVGLDFDARVRAALAARTLCLYNGPAQELLDDKLNIALLSENEASPELTQEERELIRRHIPWTRRVRSTQTTRDGASVWLPDELAASKREGLVLKAGRAYGGKSVLIGRAMTAEDWDAAIQEALEHGGWIVQERVEPRPYHFLRDDGAVGPHILIWGAFVFGERYGGTMVRLNPTGQGKDVVNATQGALMCALVVVE</sequence>
<protein>
    <submittedName>
        <fullName evidence="1">Uncharacterized protein</fullName>
    </submittedName>
</protein>
<comment type="caution">
    <text evidence="1">The sequence shown here is derived from an EMBL/GenBank/DDBJ whole genome shotgun (WGS) entry which is preliminary data.</text>
</comment>
<dbReference type="RefSeq" id="WP_090491524.1">
    <property type="nucleotide sequence ID" value="NZ_BJVY01000047.1"/>
</dbReference>
<dbReference type="SUPFAM" id="SSF56059">
    <property type="entry name" value="Glutathione synthetase ATP-binding domain-like"/>
    <property type="match status" value="1"/>
</dbReference>
<dbReference type="AlphaFoldDB" id="A0A511HLX8"/>
<gene>
    <name evidence="1" type="ORF">MVI01_61790</name>
    <name evidence="2" type="ORF">SAMN04488504_107318</name>
</gene>
<dbReference type="EMBL" id="FNAJ01000007">
    <property type="protein sequence ID" value="SDE50179.1"/>
    <property type="molecule type" value="Genomic_DNA"/>
</dbReference>
<evidence type="ECO:0000313" key="3">
    <source>
        <dbReference type="Proteomes" id="UP000198717"/>
    </source>
</evidence>
<dbReference type="Proteomes" id="UP000321224">
    <property type="component" value="Unassembled WGS sequence"/>
</dbReference>
<keyword evidence="3" id="KW-1185">Reference proteome</keyword>
<reference evidence="2 3" key="1">
    <citation type="submission" date="2016-10" db="EMBL/GenBank/DDBJ databases">
        <authorList>
            <person name="Varghese N."/>
            <person name="Submissions S."/>
        </authorList>
    </citation>
    <scope>NUCLEOTIDE SEQUENCE [LARGE SCALE GENOMIC DNA]</scope>
    <source>
        <strain evidence="2 3">DSM 2260</strain>
    </source>
</reference>
<evidence type="ECO:0000313" key="2">
    <source>
        <dbReference type="EMBL" id="SDE50179.1"/>
    </source>
</evidence>
<evidence type="ECO:0000313" key="1">
    <source>
        <dbReference type="EMBL" id="GEL74395.1"/>
    </source>
</evidence>